<sequence>MKEMEPIDLKEYISELLQAHDVPFHTENEWVIPYGELPAIRATWYQRETSGVFEVDVLLEGGRIINECFSGFGIGKEGILNGLENFCVNSLHVFLSAFWKKHDPEQVEIENWQINGDNYTAFIGNFGTKATTGVDVSMPQGLFESIESTIKSEVLGSDICWFRVFIGSVSGNLTFEALKENEVWENGASMLKTLHWEKPEGYYSVRNFIVLVKS</sequence>
<dbReference type="AlphaFoldDB" id="A0A8T0C8F9"/>
<evidence type="ECO:0000313" key="2">
    <source>
        <dbReference type="Proteomes" id="UP000016480"/>
    </source>
</evidence>
<gene>
    <name evidence="1" type="ORF">PRUB_a3766</name>
</gene>
<dbReference type="Proteomes" id="UP000016480">
    <property type="component" value="Unassembled WGS sequence"/>
</dbReference>
<dbReference type="EMBL" id="AHCD03000034">
    <property type="protein sequence ID" value="KAF7786943.1"/>
    <property type="molecule type" value="Genomic_DNA"/>
</dbReference>
<protein>
    <submittedName>
        <fullName evidence="1">Uncharacterized protein</fullName>
    </submittedName>
</protein>
<proteinExistence type="predicted"/>
<dbReference type="RefSeq" id="WP_010385869.1">
    <property type="nucleotide sequence ID" value="NZ_AHCD03000034.1"/>
</dbReference>
<accession>A0A8T0C8F9</accession>
<organism evidence="1 2">
    <name type="scientific">Pseudoalteromonas rubra</name>
    <dbReference type="NCBI Taxonomy" id="43658"/>
    <lineage>
        <taxon>Bacteria</taxon>
        <taxon>Pseudomonadati</taxon>
        <taxon>Pseudomonadota</taxon>
        <taxon>Gammaproteobacteria</taxon>
        <taxon>Alteromonadales</taxon>
        <taxon>Pseudoalteromonadaceae</taxon>
        <taxon>Pseudoalteromonas</taxon>
    </lineage>
</organism>
<evidence type="ECO:0000313" key="1">
    <source>
        <dbReference type="EMBL" id="KAF7786943.1"/>
    </source>
</evidence>
<reference evidence="1 2" key="1">
    <citation type="journal article" date="2012" name="J. Bacteriol.">
        <title>Genome sequence of the cycloprodigiosin-producing bacterial strain Pseudoalteromonas rubra ATCC 29570(T).</title>
        <authorList>
            <person name="Xie B.B."/>
            <person name="Shu Y.L."/>
            <person name="Qin Q.L."/>
            <person name="Rong J.C."/>
            <person name="Zhang X.Y."/>
            <person name="Chen X.L."/>
            <person name="Zhou B.C."/>
            <person name="Zhang Y.Z."/>
        </authorList>
    </citation>
    <scope>NUCLEOTIDE SEQUENCE [LARGE SCALE GENOMIC DNA]</scope>
    <source>
        <strain evidence="1 2">DSM 6842</strain>
    </source>
</reference>
<name>A0A8T0C8F9_9GAMM</name>
<dbReference type="InterPro" id="IPR045929">
    <property type="entry name" value="DUF6348"/>
</dbReference>
<dbReference type="GeneID" id="61357607"/>
<comment type="caution">
    <text evidence="1">The sequence shown here is derived from an EMBL/GenBank/DDBJ whole genome shotgun (WGS) entry which is preliminary data.</text>
</comment>
<dbReference type="Pfam" id="PF19875">
    <property type="entry name" value="DUF6348"/>
    <property type="match status" value="1"/>
</dbReference>